<evidence type="ECO:0000256" key="1">
    <source>
        <dbReference type="ARBA" id="ARBA00022481"/>
    </source>
</evidence>
<keyword evidence="2" id="KW-0472">Membrane</keyword>
<dbReference type="GO" id="GO:0015628">
    <property type="term" value="P:protein secretion by the type II secretion system"/>
    <property type="evidence" value="ECO:0007669"/>
    <property type="project" value="InterPro"/>
</dbReference>
<reference evidence="3 4" key="1">
    <citation type="submission" date="2020-07" db="EMBL/GenBank/DDBJ databases">
        <authorList>
            <person name="Feng X."/>
        </authorList>
    </citation>
    <scope>NUCLEOTIDE SEQUENCE [LARGE SCALE GENOMIC DNA]</scope>
    <source>
        <strain evidence="3 4">JCM31066</strain>
    </source>
</reference>
<protein>
    <submittedName>
        <fullName evidence="3">Type II secretion system protein</fullName>
    </submittedName>
</protein>
<dbReference type="InterPro" id="IPR045584">
    <property type="entry name" value="Pilin-like"/>
</dbReference>
<gene>
    <name evidence="3" type="ORF">H5P28_06415</name>
</gene>
<organism evidence="3 4">
    <name type="scientific">Ruficoccus amylovorans</name>
    <dbReference type="NCBI Taxonomy" id="1804625"/>
    <lineage>
        <taxon>Bacteria</taxon>
        <taxon>Pseudomonadati</taxon>
        <taxon>Verrucomicrobiota</taxon>
        <taxon>Opitutia</taxon>
        <taxon>Puniceicoccales</taxon>
        <taxon>Cerasicoccaceae</taxon>
        <taxon>Ruficoccus</taxon>
    </lineage>
</organism>
<feature type="transmembrane region" description="Helical" evidence="2">
    <location>
        <begin position="20"/>
        <end position="43"/>
    </location>
</feature>
<keyword evidence="2" id="KW-0812">Transmembrane</keyword>
<dbReference type="EMBL" id="JACHVB010000019">
    <property type="protein sequence ID" value="MBC2593891.1"/>
    <property type="molecule type" value="Genomic_DNA"/>
</dbReference>
<evidence type="ECO:0000256" key="2">
    <source>
        <dbReference type="SAM" id="Phobius"/>
    </source>
</evidence>
<keyword evidence="4" id="KW-1185">Reference proteome</keyword>
<dbReference type="GO" id="GO:0015627">
    <property type="term" value="C:type II protein secretion system complex"/>
    <property type="evidence" value="ECO:0007669"/>
    <property type="project" value="InterPro"/>
</dbReference>
<dbReference type="NCBIfam" id="TIGR02532">
    <property type="entry name" value="IV_pilin_GFxxxE"/>
    <property type="match status" value="1"/>
</dbReference>
<proteinExistence type="predicted"/>
<evidence type="ECO:0000313" key="3">
    <source>
        <dbReference type="EMBL" id="MBC2593891.1"/>
    </source>
</evidence>
<sequence length="251" mass="27760">MQTNTPAFVFRSRHAGRPGFSLIELLTVIAVIAVLGGILIATVNRVRDSARLSKSQSNLRQVTQTLLIYTMENGGRLPYAKGNRNSSSVPPEEQHDNWIIELRNAGYNDIITLRGVGEAPDSVMFCPMALACRPHSENASYNWAMNVYLGGERLSTIDEPGLVSFMMNSRWVPSYRTWGQTEVGIPNGGPNRWPDFPYPVRSMDVNDAPDAGAGDPSACVSFLDGRVELVPRSKFPEDVTQPFWSGTRNEN</sequence>
<name>A0A842HF04_9BACT</name>
<accession>A0A842HF04</accession>
<keyword evidence="1" id="KW-0488">Methylation</keyword>
<dbReference type="Proteomes" id="UP000546464">
    <property type="component" value="Unassembled WGS sequence"/>
</dbReference>
<dbReference type="Gene3D" id="3.30.700.10">
    <property type="entry name" value="Glycoprotein, Type 4 Pilin"/>
    <property type="match status" value="1"/>
</dbReference>
<keyword evidence="2" id="KW-1133">Transmembrane helix</keyword>
<comment type="caution">
    <text evidence="3">The sequence shown here is derived from an EMBL/GenBank/DDBJ whole genome shotgun (WGS) entry which is preliminary data.</text>
</comment>
<dbReference type="InterPro" id="IPR000983">
    <property type="entry name" value="Bac_GSPG_pilin"/>
</dbReference>
<evidence type="ECO:0000313" key="4">
    <source>
        <dbReference type="Proteomes" id="UP000546464"/>
    </source>
</evidence>
<dbReference type="SUPFAM" id="SSF54523">
    <property type="entry name" value="Pili subunits"/>
    <property type="match status" value="1"/>
</dbReference>
<dbReference type="AlphaFoldDB" id="A0A842HF04"/>
<dbReference type="RefSeq" id="WP_185674881.1">
    <property type="nucleotide sequence ID" value="NZ_JACHVB010000019.1"/>
</dbReference>
<dbReference type="InterPro" id="IPR012902">
    <property type="entry name" value="N_methyl_site"/>
</dbReference>
<dbReference type="PANTHER" id="PTHR30093">
    <property type="entry name" value="GENERAL SECRETION PATHWAY PROTEIN G"/>
    <property type="match status" value="1"/>
</dbReference>
<dbReference type="PRINTS" id="PR00813">
    <property type="entry name" value="BCTERIALGSPG"/>
</dbReference>